<evidence type="ECO:0000256" key="1">
    <source>
        <dbReference type="SAM" id="MobiDB-lite"/>
    </source>
</evidence>
<feature type="chain" id="PRO_5004547456" evidence="2">
    <location>
        <begin position="19"/>
        <end position="358"/>
    </location>
</feature>
<dbReference type="HOGENOM" id="CLU_774117_0_0_1"/>
<feature type="compositionally biased region" description="Gly residues" evidence="1">
    <location>
        <begin position="106"/>
        <end position="115"/>
    </location>
</feature>
<gene>
    <name evidence="3" type="ORF">PDE_04921</name>
</gene>
<feature type="compositionally biased region" description="Low complexity" evidence="1">
    <location>
        <begin position="140"/>
        <end position="158"/>
    </location>
</feature>
<protein>
    <submittedName>
        <fullName evidence="3">Uncharacterized protein</fullName>
    </submittedName>
</protein>
<feature type="region of interest" description="Disordered" evidence="1">
    <location>
        <begin position="140"/>
        <end position="168"/>
    </location>
</feature>
<keyword evidence="4" id="KW-1185">Reference proteome</keyword>
<evidence type="ECO:0000313" key="4">
    <source>
        <dbReference type="Proteomes" id="UP000019376"/>
    </source>
</evidence>
<dbReference type="Proteomes" id="UP000019376">
    <property type="component" value="Unassembled WGS sequence"/>
</dbReference>
<proteinExistence type="predicted"/>
<dbReference type="OrthoDB" id="4366662at2759"/>
<sequence>MKFTGVTVSLALTGMASAAALPPLIPGAGGLTSGLGGLGGLGGNAGDSDGSNGELQGSNVLDGVLGGSVKRQLKSAGLPDVAGLAGGPSGIIGALGAGSQDPSQGPLGGLLGGIPGLEQSQLETAQPVANGAGSSLDGATGIAGSAAGTAETTSQGAADTAEHTVTGMDPVKRQLESLGLPGTGSLDRTIGGITGGVTGGSTGGILKRQLKSLGLPGTDSLDRTIGGVTGGVTGGIVKRVISPMQPVTDAVGTSLNGATGSIGSAVVTAESTSSGVVGTVESGLANAGPVEKRQFGNLPATTSQTGSDVMAGLSGNPSGLYGALANLQTLVNAGEISPSDISDMPEAVQQVIANLAVA</sequence>
<dbReference type="AlphaFoldDB" id="S7ZMR1"/>
<accession>S7ZMR1</accession>
<evidence type="ECO:0000313" key="3">
    <source>
        <dbReference type="EMBL" id="EPS29971.1"/>
    </source>
</evidence>
<reference evidence="3 4" key="1">
    <citation type="journal article" date="2013" name="PLoS ONE">
        <title>Genomic and secretomic analyses reveal unique features of the lignocellulolytic enzyme system of Penicillium decumbens.</title>
        <authorList>
            <person name="Liu G."/>
            <person name="Zhang L."/>
            <person name="Wei X."/>
            <person name="Zou G."/>
            <person name="Qin Y."/>
            <person name="Ma L."/>
            <person name="Li J."/>
            <person name="Zheng H."/>
            <person name="Wang S."/>
            <person name="Wang C."/>
            <person name="Xun L."/>
            <person name="Zhao G.-P."/>
            <person name="Zhou Z."/>
            <person name="Qu Y."/>
        </authorList>
    </citation>
    <scope>NUCLEOTIDE SEQUENCE [LARGE SCALE GENOMIC DNA]</scope>
    <source>
        <strain evidence="4">114-2 / CGMCC 5302</strain>
    </source>
</reference>
<dbReference type="EMBL" id="KB644412">
    <property type="protein sequence ID" value="EPS29971.1"/>
    <property type="molecule type" value="Genomic_DNA"/>
</dbReference>
<organism evidence="3 4">
    <name type="scientific">Penicillium oxalicum (strain 114-2 / CGMCC 5302)</name>
    <name type="common">Penicillium decumbens</name>
    <dbReference type="NCBI Taxonomy" id="933388"/>
    <lineage>
        <taxon>Eukaryota</taxon>
        <taxon>Fungi</taxon>
        <taxon>Dikarya</taxon>
        <taxon>Ascomycota</taxon>
        <taxon>Pezizomycotina</taxon>
        <taxon>Eurotiomycetes</taxon>
        <taxon>Eurotiomycetidae</taxon>
        <taxon>Eurotiales</taxon>
        <taxon>Aspergillaceae</taxon>
        <taxon>Penicillium</taxon>
    </lineage>
</organism>
<keyword evidence="2" id="KW-0732">Signal</keyword>
<name>S7ZMR1_PENO1</name>
<feature type="signal peptide" evidence="2">
    <location>
        <begin position="1"/>
        <end position="18"/>
    </location>
</feature>
<evidence type="ECO:0000256" key="2">
    <source>
        <dbReference type="SAM" id="SignalP"/>
    </source>
</evidence>
<feature type="region of interest" description="Disordered" evidence="1">
    <location>
        <begin position="95"/>
        <end position="115"/>
    </location>
</feature>